<feature type="domain" description="ParB-like N-terminal" evidence="2">
    <location>
        <begin position="2"/>
        <end position="51"/>
    </location>
</feature>
<feature type="domain" description="ParB/Spo0J HTH" evidence="3">
    <location>
        <begin position="54"/>
        <end position="153"/>
    </location>
</feature>
<feature type="non-terminal residue" evidence="4">
    <location>
        <position position="1"/>
    </location>
</feature>
<dbReference type="Pfam" id="PF02195">
    <property type="entry name" value="ParB_N"/>
    <property type="match status" value="1"/>
</dbReference>
<reference evidence="4" key="1">
    <citation type="journal article" date="2014" name="Front. Microbiol.">
        <title>High frequency of phylogenetically diverse reductive dehalogenase-homologous genes in deep subseafloor sedimentary metagenomes.</title>
        <authorList>
            <person name="Kawai M."/>
            <person name="Futagami T."/>
            <person name="Toyoda A."/>
            <person name="Takaki Y."/>
            <person name="Nishi S."/>
            <person name="Hori S."/>
            <person name="Arai W."/>
            <person name="Tsubouchi T."/>
            <person name="Morono Y."/>
            <person name="Uchiyama I."/>
            <person name="Ito T."/>
            <person name="Fujiyama A."/>
            <person name="Inagaki F."/>
            <person name="Takami H."/>
        </authorList>
    </citation>
    <scope>NUCLEOTIDE SEQUENCE</scope>
    <source>
        <strain evidence="4">Expedition CK06-06</strain>
    </source>
</reference>
<dbReference type="InterPro" id="IPR050336">
    <property type="entry name" value="Chromosome_partition/occlusion"/>
</dbReference>
<dbReference type="PANTHER" id="PTHR33375:SF1">
    <property type="entry name" value="CHROMOSOME-PARTITIONING PROTEIN PARB-RELATED"/>
    <property type="match status" value="1"/>
</dbReference>
<dbReference type="AlphaFoldDB" id="X1VIF7"/>
<dbReference type="EMBL" id="BARW01030570">
    <property type="protein sequence ID" value="GAJ07365.1"/>
    <property type="molecule type" value="Genomic_DNA"/>
</dbReference>
<dbReference type="Pfam" id="PF17762">
    <property type="entry name" value="HTH_ParB"/>
    <property type="match status" value="1"/>
</dbReference>
<evidence type="ECO:0000256" key="1">
    <source>
        <dbReference type="ARBA" id="ARBA00022829"/>
    </source>
</evidence>
<proteinExistence type="predicted"/>
<sequence length="224" mass="25394">ITVDETDGRYEIVIGHRRFLAAKKLGWTEIRAEVGHFTIIEKALMRATENLQRENLSPIEEGYVYLGLQEKHGFSLRDIADRVGKSFVTVKNRLDLLNMDDEVQKAVQFKKIPPAVAAELSKIDDQKDLYRYLTLAIDNGVTARMMAQWVDDRRKGLAFNPNRGGGGGQKPETTREQKVFTMCEFCQGPVEYKDVSHLTACPRCNDLLVGVVNQGYFKEGEKPQ</sequence>
<accession>X1VIF7</accession>
<dbReference type="InterPro" id="IPR041468">
    <property type="entry name" value="HTH_ParB/Spo0J"/>
</dbReference>
<evidence type="ECO:0000259" key="3">
    <source>
        <dbReference type="Pfam" id="PF17762"/>
    </source>
</evidence>
<comment type="caution">
    <text evidence="4">The sequence shown here is derived from an EMBL/GenBank/DDBJ whole genome shotgun (WGS) entry which is preliminary data.</text>
</comment>
<dbReference type="GO" id="GO:0007059">
    <property type="term" value="P:chromosome segregation"/>
    <property type="evidence" value="ECO:0007669"/>
    <property type="project" value="TreeGrafter"/>
</dbReference>
<evidence type="ECO:0000259" key="2">
    <source>
        <dbReference type="Pfam" id="PF02195"/>
    </source>
</evidence>
<protein>
    <submittedName>
        <fullName evidence="4">Uncharacterized protein</fullName>
    </submittedName>
</protein>
<dbReference type="Gene3D" id="1.10.10.2830">
    <property type="match status" value="1"/>
</dbReference>
<dbReference type="GO" id="GO:0003677">
    <property type="term" value="F:DNA binding"/>
    <property type="evidence" value="ECO:0007669"/>
    <property type="project" value="InterPro"/>
</dbReference>
<organism evidence="4">
    <name type="scientific">marine sediment metagenome</name>
    <dbReference type="NCBI Taxonomy" id="412755"/>
    <lineage>
        <taxon>unclassified sequences</taxon>
        <taxon>metagenomes</taxon>
        <taxon>ecological metagenomes</taxon>
    </lineage>
</organism>
<evidence type="ECO:0000313" key="4">
    <source>
        <dbReference type="EMBL" id="GAJ07365.1"/>
    </source>
</evidence>
<dbReference type="SUPFAM" id="SSF110849">
    <property type="entry name" value="ParB/Sulfiredoxin"/>
    <property type="match status" value="1"/>
</dbReference>
<dbReference type="NCBIfam" id="TIGR00180">
    <property type="entry name" value="parB_part"/>
    <property type="match status" value="1"/>
</dbReference>
<gene>
    <name evidence="4" type="ORF">S12H4_48841</name>
</gene>
<dbReference type="InterPro" id="IPR036086">
    <property type="entry name" value="ParB/Sulfiredoxin_sf"/>
</dbReference>
<dbReference type="InterPro" id="IPR004437">
    <property type="entry name" value="ParB/RepB/Spo0J"/>
</dbReference>
<dbReference type="InterPro" id="IPR003115">
    <property type="entry name" value="ParB_N"/>
</dbReference>
<dbReference type="PANTHER" id="PTHR33375">
    <property type="entry name" value="CHROMOSOME-PARTITIONING PROTEIN PARB-RELATED"/>
    <property type="match status" value="1"/>
</dbReference>
<name>X1VIF7_9ZZZZ</name>
<dbReference type="Gene3D" id="3.90.1530.30">
    <property type="match status" value="1"/>
</dbReference>
<dbReference type="SUPFAM" id="SSF109709">
    <property type="entry name" value="KorB DNA-binding domain-like"/>
    <property type="match status" value="1"/>
</dbReference>
<dbReference type="GO" id="GO:0005694">
    <property type="term" value="C:chromosome"/>
    <property type="evidence" value="ECO:0007669"/>
    <property type="project" value="TreeGrafter"/>
</dbReference>
<keyword evidence="1" id="KW-0159">Chromosome partition</keyword>